<keyword evidence="2" id="KW-0732">Signal</keyword>
<evidence type="ECO:0000259" key="3">
    <source>
        <dbReference type="Pfam" id="PF12768"/>
    </source>
</evidence>
<dbReference type="AlphaFoldDB" id="A0AAN7T0I9"/>
<evidence type="ECO:0000313" key="6">
    <source>
        <dbReference type="EMBL" id="KAK5085344.1"/>
    </source>
</evidence>
<dbReference type="Gene3D" id="2.120.10.80">
    <property type="entry name" value="Kelch-type beta propeller"/>
    <property type="match status" value="1"/>
</dbReference>
<evidence type="ECO:0000313" key="7">
    <source>
        <dbReference type="Proteomes" id="UP001309876"/>
    </source>
</evidence>
<dbReference type="InterPro" id="IPR015915">
    <property type="entry name" value="Kelch-typ_b-propeller"/>
</dbReference>
<proteinExistence type="predicted"/>
<dbReference type="Pfam" id="PF20843">
    <property type="entry name" value="Rax2_3"/>
    <property type="match status" value="1"/>
</dbReference>
<keyword evidence="1" id="KW-0812">Transmembrane</keyword>
<evidence type="ECO:0008006" key="8">
    <source>
        <dbReference type="Google" id="ProtNLM"/>
    </source>
</evidence>
<dbReference type="PANTHER" id="PTHR31778">
    <property type="entry name" value="BUD SITE SELECTION PROTEIN RAX2"/>
    <property type="match status" value="1"/>
</dbReference>
<reference evidence="6 7" key="1">
    <citation type="submission" date="2023-08" db="EMBL/GenBank/DDBJ databases">
        <title>Black Yeasts Isolated from many extreme environments.</title>
        <authorList>
            <person name="Coleine C."/>
            <person name="Stajich J.E."/>
            <person name="Selbmann L."/>
        </authorList>
    </citation>
    <scope>NUCLEOTIDE SEQUENCE [LARGE SCALE GENOMIC DNA]</scope>
    <source>
        <strain evidence="6 7">CCFEE 5910</strain>
    </source>
</reference>
<protein>
    <recommendedName>
        <fullName evidence="8">Cellular morphogenesis protein</fullName>
    </recommendedName>
</protein>
<dbReference type="Pfam" id="PF12768">
    <property type="entry name" value="Rax2"/>
    <property type="match status" value="1"/>
</dbReference>
<feature type="domain" description="Rax2-like third" evidence="5">
    <location>
        <begin position="369"/>
        <end position="524"/>
    </location>
</feature>
<dbReference type="InterPro" id="IPR048265">
    <property type="entry name" value="Rax2-like_third"/>
</dbReference>
<sequence length="1213" mass="128372">MKFRPRPGGWLPGLVLAARACAYTAVPSPDLRLQDLGQVAVGGDFDAISTYSYVGQQEGLRSDGTHSILQPLPNGLFGVLAATDANIEDLCTFTLRNGTLLGVIVAGNFTSIGGISAQSVAFIDGRTGQISPHPGIQGTVNALLCDADTETAYLGGTFDAAASSNAITWTSAGSWANLPFAGFDAPVTSITKAPNGHIVFGGSFTGLKNMTTVTTNQLGESINLVSASITSTANTTSGLNVVCPLNGSNTSVWELEDNQAGSWTANMRFGYEPSRLRLWNNLEDKGVRTWRFTALPNTGIMNFTYFDPVTGQQAHCDATCPLAQNTSLPYQDFEFVNRIGMNGFRIDVSAWYGQGGALKGIELFQNDTFVYAIESFNEPQCLANGSAISRATTTGNWRSTPSRESYADYLTAEVGPADLDTTSIIFEPGIVGKGNYTIVVYTPGCMQDESCSRRGVVNVTGTLTSNGSNTLSTQLSQTNNYEKYDQVYQGPIDPASGNFRPTVTITPSKQLSSQLVVAARIRFSGNPTTGGLNGLFDFDPNAAVVDLDFSKSAINNAGTKLKPNAQVVALAAHDDAIYSAGSFSDDVFENIMFFANNEAQSLPGGGLNSAVTDLYSSSDFLYVSGNFTGTNEDSLSGLENVAAYSYANSAWVALGSGLNGPVLDIVPFPLNITTSQTETVIGFSGVFTQIRAYGNHPQHSVQGFAVWVPSRSDWLQNLDSGRQLLAGQLSSCTYLPNSTWLGAGTLSSLGQAISGVAGLRQSNSDITVQQLPFDIESSSSSATTPSSQSKRGLLSQQNITGVIAGAYDLQNDRNLTILGGHFTARTNDSSIQNLVLLNGETQQITGFPAGVDDNSTFLALGIQNDILFAGGMITGRVQDRQVQGLVLYDLAIRAYRENQPPALQGDEVIVNAFAVQSGTSNVFVGGSFESTAQGLACQSVCTYDTNQNLWMSAGSGLAGTVTALHFTDGNHLLAAGNLTVSGNSTSLAVYDTRAQSWSVHDSTPLPGPVNAFAETGDAGIFWVAGTSSSDNSAYLAKIDGQQFEPVLDMFESGTTILGMQVMQLSNRHGNSRFLDNDMDLLVMGQLNITGFGSASAALFNGTTMQPFLLSVNAAGEPGRIGTLFSSNNNPATRSSRFGHSRGIAILVAFCAALGTIFLVILAGMILNRIQRKRAGYSTLPNASHQDKNMNINRVPPERLFASMSQRTSGAPAV</sequence>
<dbReference type="InterPro" id="IPR048266">
    <property type="entry name" value="Rax2-like_second"/>
</dbReference>
<evidence type="ECO:0000256" key="1">
    <source>
        <dbReference type="SAM" id="Phobius"/>
    </source>
</evidence>
<name>A0AAN7T0I9_9EURO</name>
<evidence type="ECO:0000259" key="5">
    <source>
        <dbReference type="Pfam" id="PF20843"/>
    </source>
</evidence>
<dbReference type="SUPFAM" id="SSF117281">
    <property type="entry name" value="Kelch motif"/>
    <property type="match status" value="1"/>
</dbReference>
<feature type="chain" id="PRO_5042870091" description="Cellular morphogenesis protein" evidence="2">
    <location>
        <begin position="23"/>
        <end position="1213"/>
    </location>
</feature>
<feature type="signal peptide" evidence="2">
    <location>
        <begin position="1"/>
        <end position="22"/>
    </location>
</feature>
<keyword evidence="7" id="KW-1185">Reference proteome</keyword>
<dbReference type="Pfam" id="PF20842">
    <property type="entry name" value="Rax2_2"/>
    <property type="match status" value="1"/>
</dbReference>
<evidence type="ECO:0000259" key="4">
    <source>
        <dbReference type="Pfam" id="PF20842"/>
    </source>
</evidence>
<keyword evidence="1" id="KW-0472">Membrane</keyword>
<keyword evidence="1" id="KW-1133">Transmembrane helix</keyword>
<comment type="caution">
    <text evidence="6">The sequence shown here is derived from an EMBL/GenBank/DDBJ whole genome shotgun (WGS) entry which is preliminary data.</text>
</comment>
<feature type="transmembrane region" description="Helical" evidence="1">
    <location>
        <begin position="1143"/>
        <end position="1166"/>
    </location>
</feature>
<dbReference type="InterPro" id="IPR024982">
    <property type="entry name" value="Rax2-like_C"/>
</dbReference>
<dbReference type="Proteomes" id="UP001309876">
    <property type="component" value="Unassembled WGS sequence"/>
</dbReference>
<accession>A0AAN7T0I9</accession>
<evidence type="ECO:0000256" key="2">
    <source>
        <dbReference type="SAM" id="SignalP"/>
    </source>
</evidence>
<feature type="domain" description="Rax2-like second" evidence="4">
    <location>
        <begin position="219"/>
        <end position="358"/>
    </location>
</feature>
<organism evidence="6 7">
    <name type="scientific">Lithohypha guttulata</name>
    <dbReference type="NCBI Taxonomy" id="1690604"/>
    <lineage>
        <taxon>Eukaryota</taxon>
        <taxon>Fungi</taxon>
        <taxon>Dikarya</taxon>
        <taxon>Ascomycota</taxon>
        <taxon>Pezizomycotina</taxon>
        <taxon>Eurotiomycetes</taxon>
        <taxon>Chaetothyriomycetidae</taxon>
        <taxon>Chaetothyriales</taxon>
        <taxon>Trichomeriaceae</taxon>
        <taxon>Lithohypha</taxon>
    </lineage>
</organism>
<feature type="domain" description="Rax2-like C-terminal" evidence="3">
    <location>
        <begin position="885"/>
        <end position="1134"/>
    </location>
</feature>
<gene>
    <name evidence="6" type="ORF">LTR05_004628</name>
</gene>
<dbReference type="EMBL" id="JAVRRJ010000004">
    <property type="protein sequence ID" value="KAK5085344.1"/>
    <property type="molecule type" value="Genomic_DNA"/>
</dbReference>
<dbReference type="PANTHER" id="PTHR31778:SF2">
    <property type="entry name" value="BUD SITE SELECTION PROTEIN RAX2"/>
    <property type="match status" value="1"/>
</dbReference>
<dbReference type="GO" id="GO:1902929">
    <property type="term" value="C:plasma membrane of growing cell tip"/>
    <property type="evidence" value="ECO:0007669"/>
    <property type="project" value="TreeGrafter"/>
</dbReference>